<accession>A0A542YGV5</accession>
<dbReference type="Pfam" id="PF01551">
    <property type="entry name" value="Peptidase_M23"/>
    <property type="match status" value="1"/>
</dbReference>
<dbReference type="AlphaFoldDB" id="A0A542YGV5"/>
<dbReference type="OrthoDB" id="9809488at2"/>
<name>A0A542YGV5_9MICO</name>
<dbReference type="CDD" id="cd12797">
    <property type="entry name" value="M23_peptidase"/>
    <property type="match status" value="1"/>
</dbReference>
<proteinExistence type="predicted"/>
<evidence type="ECO:0000313" key="3">
    <source>
        <dbReference type="Proteomes" id="UP000317998"/>
    </source>
</evidence>
<dbReference type="InterPro" id="IPR050570">
    <property type="entry name" value="Cell_wall_metabolism_enzyme"/>
</dbReference>
<gene>
    <name evidence="2" type="ORF">FB562_0375</name>
</gene>
<dbReference type="PANTHER" id="PTHR21666:SF270">
    <property type="entry name" value="MUREIN HYDROLASE ACTIVATOR ENVC"/>
    <property type="match status" value="1"/>
</dbReference>
<comment type="caution">
    <text evidence="2">The sequence shown here is derived from an EMBL/GenBank/DDBJ whole genome shotgun (WGS) entry which is preliminary data.</text>
</comment>
<reference evidence="2 3" key="1">
    <citation type="submission" date="2019-06" db="EMBL/GenBank/DDBJ databases">
        <title>Sequencing the genomes of 1000 actinobacteria strains.</title>
        <authorList>
            <person name="Klenk H.-P."/>
        </authorList>
    </citation>
    <scope>NUCLEOTIDE SEQUENCE [LARGE SCALE GENOMIC DNA]</scope>
    <source>
        <strain evidence="2 3">DSM 26477</strain>
    </source>
</reference>
<organism evidence="2 3">
    <name type="scientific">Homoserinimonas aerilata</name>
    <dbReference type="NCBI Taxonomy" id="1162970"/>
    <lineage>
        <taxon>Bacteria</taxon>
        <taxon>Bacillati</taxon>
        <taxon>Actinomycetota</taxon>
        <taxon>Actinomycetes</taxon>
        <taxon>Micrococcales</taxon>
        <taxon>Microbacteriaceae</taxon>
        <taxon>Homoserinimonas</taxon>
    </lineage>
</organism>
<sequence length="205" mass="21935">MCATLNLAYPFRGRWMTQNSPANRVPSHGTALYGTSHAIDFVPVNDQGRTAPFTFAALLRTEPASNFPGFGRPILAPVAGTIVAILDSEPDHDAFRGLPSVRYAVTQRQRASEGWTSLSGNHVMIETDGGPVVVLCHLQQGSITVARGQRVKQADALGRCGNSGNSTEPHLHLQVIDRLDAQSAQAVPFTIDGGLPRNGQIISVE</sequence>
<dbReference type="EMBL" id="VFOM01000001">
    <property type="protein sequence ID" value="TQL47319.1"/>
    <property type="molecule type" value="Genomic_DNA"/>
</dbReference>
<dbReference type="InterPro" id="IPR016047">
    <property type="entry name" value="M23ase_b-sheet_dom"/>
</dbReference>
<keyword evidence="3" id="KW-1185">Reference proteome</keyword>
<protein>
    <submittedName>
        <fullName evidence="2">Peptidase M23-like protein</fullName>
    </submittedName>
</protein>
<dbReference type="GO" id="GO:0004222">
    <property type="term" value="F:metalloendopeptidase activity"/>
    <property type="evidence" value="ECO:0007669"/>
    <property type="project" value="TreeGrafter"/>
</dbReference>
<feature type="domain" description="M23ase beta-sheet core" evidence="1">
    <location>
        <begin position="113"/>
        <end position="177"/>
    </location>
</feature>
<dbReference type="InterPro" id="IPR011055">
    <property type="entry name" value="Dup_hybrid_motif"/>
</dbReference>
<dbReference type="PANTHER" id="PTHR21666">
    <property type="entry name" value="PEPTIDASE-RELATED"/>
    <property type="match status" value="1"/>
</dbReference>
<dbReference type="Proteomes" id="UP000317998">
    <property type="component" value="Unassembled WGS sequence"/>
</dbReference>
<evidence type="ECO:0000259" key="1">
    <source>
        <dbReference type="Pfam" id="PF01551"/>
    </source>
</evidence>
<evidence type="ECO:0000313" key="2">
    <source>
        <dbReference type="EMBL" id="TQL47319.1"/>
    </source>
</evidence>
<dbReference type="Gene3D" id="2.70.70.10">
    <property type="entry name" value="Glucose Permease (Domain IIA)"/>
    <property type="match status" value="1"/>
</dbReference>
<dbReference type="SUPFAM" id="SSF51261">
    <property type="entry name" value="Duplicated hybrid motif"/>
    <property type="match status" value="1"/>
</dbReference>